<organism evidence="2 3">
    <name type="scientific">Paracoccus salipaludis</name>
    <dbReference type="NCBI Taxonomy" id="2032623"/>
    <lineage>
        <taxon>Bacteria</taxon>
        <taxon>Pseudomonadati</taxon>
        <taxon>Pseudomonadota</taxon>
        <taxon>Alphaproteobacteria</taxon>
        <taxon>Rhodobacterales</taxon>
        <taxon>Paracoccaceae</taxon>
        <taxon>Paracoccus</taxon>
    </lineage>
</organism>
<keyword evidence="1" id="KW-1133">Transmembrane helix</keyword>
<feature type="transmembrane region" description="Helical" evidence="1">
    <location>
        <begin position="100"/>
        <end position="119"/>
    </location>
</feature>
<name>A0A2A2GN82_9RHOB</name>
<comment type="caution">
    <text evidence="2">The sequence shown here is derived from an EMBL/GenBank/DDBJ whole genome shotgun (WGS) entry which is preliminary data.</text>
</comment>
<keyword evidence="1" id="KW-0812">Transmembrane</keyword>
<accession>A0A2A2GN82</accession>
<keyword evidence="1" id="KW-0472">Membrane</keyword>
<sequence>MRWWQAAALVLFPSACAVTADILTGPLCSRAHDEAGRVIADLMSDDPAVFARTIAALAHGGALSANHVLDWLFRAVVVLGVAVCVWRLPPAGELRSARSVLACVVCGYVIARFLVGFRWLDWSEMGLCLLAGASVGLLGFLARRHVPGQGLRSRES</sequence>
<evidence type="ECO:0000256" key="1">
    <source>
        <dbReference type="SAM" id="Phobius"/>
    </source>
</evidence>
<reference evidence="2 3" key="1">
    <citation type="submission" date="2017-09" db="EMBL/GenBank/DDBJ databases">
        <title>Paracoccus alkalisoli sp. nov., isolated from saline alkaline soil.</title>
        <authorList>
            <person name="Dong X."/>
            <person name="Zhang G."/>
        </authorList>
    </citation>
    <scope>NUCLEOTIDE SEQUENCE [LARGE SCALE GENOMIC DNA]</scope>
    <source>
        <strain evidence="2 3">WN007</strain>
    </source>
</reference>
<evidence type="ECO:0000313" key="3">
    <source>
        <dbReference type="Proteomes" id="UP000218023"/>
    </source>
</evidence>
<dbReference type="EMBL" id="NSJZ01000002">
    <property type="protein sequence ID" value="PAU98182.1"/>
    <property type="molecule type" value="Genomic_DNA"/>
</dbReference>
<gene>
    <name evidence="2" type="ORF">CK240_03040</name>
</gene>
<dbReference type="AlphaFoldDB" id="A0A2A2GN82"/>
<protein>
    <submittedName>
        <fullName evidence="2">Uncharacterized protein</fullName>
    </submittedName>
</protein>
<dbReference type="Proteomes" id="UP000218023">
    <property type="component" value="Unassembled WGS sequence"/>
</dbReference>
<proteinExistence type="predicted"/>
<feature type="transmembrane region" description="Helical" evidence="1">
    <location>
        <begin position="71"/>
        <end position="88"/>
    </location>
</feature>
<feature type="transmembrane region" description="Helical" evidence="1">
    <location>
        <begin position="125"/>
        <end position="142"/>
    </location>
</feature>
<keyword evidence="3" id="KW-1185">Reference proteome</keyword>
<evidence type="ECO:0000313" key="2">
    <source>
        <dbReference type="EMBL" id="PAU98182.1"/>
    </source>
</evidence>